<feature type="repeat" description="WD" evidence="3">
    <location>
        <begin position="421"/>
        <end position="455"/>
    </location>
</feature>
<dbReference type="InterPro" id="IPR011047">
    <property type="entry name" value="Quinoprotein_ADH-like_sf"/>
</dbReference>
<dbReference type="SUPFAM" id="SSF50969">
    <property type="entry name" value="YVTN repeat-like/Quinoprotein amine dehydrogenase"/>
    <property type="match status" value="1"/>
</dbReference>
<dbReference type="PRINTS" id="PR00320">
    <property type="entry name" value="GPROTEINBRPT"/>
</dbReference>
<evidence type="ECO:0000313" key="6">
    <source>
        <dbReference type="Proteomes" id="UP001500630"/>
    </source>
</evidence>
<sequence length="815" mass="85290">MLRQWWGGLRRRGLVAALSVLVVIATAGAGAAWWRSEQASAARVTALAQRAAGEVGELRATNPALAMQVAVAAHRLADTPRTRSAVLGSAPPYVTYLRSSGDRVRMIAYSPDDAVLATGSDDGVIQLWDATDPRRRTPLSDLPRTGAPVTALAFRPPGGDRVLLAATGRGTELWNVVNAARPRRMAVLPGAATAAFAPDGRALLAADADGTIRRWSIAGKPVQLGAVPAAAPVTGLAVGGGTVVTGHTDGAVRLWDADHLTGSPSHTTTSTTHAAHTGHHTGSPGRSTTDTVGSGQRADSPGRTITDAVRSSGRPAGVAGHQAAPGHTAAGRRPASPVRYAGPAGHHGSSPGRRGSPADQRGAPADTVATGLGGGPAAVAVSPDGRSVAYAGEDGGAWLCRVGGSRRCGTPGRYGRPDEVVRGLAFSPDGSRLATGGDDRTVRLWDVGTRAEIAAFRHPGGIFSLAFASDGQALAAGSAAGGFHQWHRPIHDRDLTAGLALSPDRSLLATTGARGGQLWDVRDPWRRLLLARWTAPPASRLAMSGDARRLATVQDGNAVTVWDIADRSRPALHARLPKRGLVSAALSRDGATLATGDRSGELLLWDVAQPGVPRRLAGRGGFRDVNAVDFSPDGRLLASGDTEGGVWLWDVRGGALQEVAHHEEHDEAVATVRFSPKGDVLLSGGHDWAARVWDLADPRRAPRPAILPGHDETVGYADFSPDGTTVATTDAGRTTRLWDLRGNRWIAELSHADLRTVLFAADNRTLISAAGHDVRLWDTRPGTVAARICQVAGALITVAEWRRYFDDLPYRPPCR</sequence>
<comment type="caution">
    <text evidence="5">The sequence shown here is derived from an EMBL/GenBank/DDBJ whole genome shotgun (WGS) entry which is preliminary data.</text>
</comment>
<proteinExistence type="predicted"/>
<dbReference type="InterPro" id="IPR019775">
    <property type="entry name" value="WD40_repeat_CS"/>
</dbReference>
<keyword evidence="2" id="KW-0677">Repeat</keyword>
<reference evidence="6" key="1">
    <citation type="journal article" date="2019" name="Int. J. Syst. Evol. Microbiol.">
        <title>The Global Catalogue of Microorganisms (GCM) 10K type strain sequencing project: providing services to taxonomists for standard genome sequencing and annotation.</title>
        <authorList>
            <consortium name="The Broad Institute Genomics Platform"/>
            <consortium name="The Broad Institute Genome Sequencing Center for Infectious Disease"/>
            <person name="Wu L."/>
            <person name="Ma J."/>
        </authorList>
    </citation>
    <scope>NUCLEOTIDE SEQUENCE [LARGE SCALE GENOMIC DNA]</scope>
    <source>
        <strain evidence="6">JCM 17326</strain>
    </source>
</reference>
<dbReference type="InterPro" id="IPR001680">
    <property type="entry name" value="WD40_rpt"/>
</dbReference>
<feature type="compositionally biased region" description="Low complexity" evidence="4">
    <location>
        <begin position="262"/>
        <end position="285"/>
    </location>
</feature>
<dbReference type="PROSITE" id="PS50294">
    <property type="entry name" value="WD_REPEATS_REGION"/>
    <property type="match status" value="5"/>
</dbReference>
<accession>A0ABP6ZLJ8</accession>
<dbReference type="PANTHER" id="PTHR19879:SF9">
    <property type="entry name" value="TRANSCRIPTION INITIATION FACTOR TFIID SUBUNIT 5"/>
    <property type="match status" value="1"/>
</dbReference>
<dbReference type="SMART" id="SM00320">
    <property type="entry name" value="WD40"/>
    <property type="match status" value="13"/>
</dbReference>
<feature type="repeat" description="WD" evidence="3">
    <location>
        <begin position="195"/>
        <end position="217"/>
    </location>
</feature>
<name>A0ABP6ZLJ8_9ACTN</name>
<dbReference type="Pfam" id="PF00400">
    <property type="entry name" value="WD40"/>
    <property type="match status" value="6"/>
</dbReference>
<evidence type="ECO:0000313" key="5">
    <source>
        <dbReference type="EMBL" id="GAA3612824.1"/>
    </source>
</evidence>
<protein>
    <recommendedName>
        <fullName evidence="7">WD40 repeat domain-containing protein</fullName>
    </recommendedName>
</protein>
<feature type="repeat" description="WD" evidence="3">
    <location>
        <begin position="97"/>
        <end position="138"/>
    </location>
</feature>
<feature type="region of interest" description="Disordered" evidence="4">
    <location>
        <begin position="262"/>
        <end position="371"/>
    </location>
</feature>
<evidence type="ECO:0000256" key="1">
    <source>
        <dbReference type="ARBA" id="ARBA00022574"/>
    </source>
</evidence>
<evidence type="ECO:0000256" key="3">
    <source>
        <dbReference type="PROSITE-ProRule" id="PRU00221"/>
    </source>
</evidence>
<dbReference type="Gene3D" id="2.130.10.10">
    <property type="entry name" value="YVTN repeat-like/Quinoprotein amine dehydrogenase"/>
    <property type="match status" value="4"/>
</dbReference>
<dbReference type="PANTHER" id="PTHR19879">
    <property type="entry name" value="TRANSCRIPTION INITIATION FACTOR TFIID"/>
    <property type="match status" value="1"/>
</dbReference>
<evidence type="ECO:0000256" key="4">
    <source>
        <dbReference type="SAM" id="MobiDB-lite"/>
    </source>
</evidence>
<gene>
    <name evidence="5" type="ORF">GCM10022419_117290</name>
</gene>
<dbReference type="SUPFAM" id="SSF50998">
    <property type="entry name" value="Quinoprotein alcohol dehydrogenase-like"/>
    <property type="match status" value="1"/>
</dbReference>
<dbReference type="InterPro" id="IPR020472">
    <property type="entry name" value="WD40_PAC1"/>
</dbReference>
<feature type="repeat" description="WD" evidence="3">
    <location>
        <begin position="707"/>
        <end position="748"/>
    </location>
</feature>
<feature type="repeat" description="WD" evidence="3">
    <location>
        <begin position="625"/>
        <end position="659"/>
    </location>
</feature>
<dbReference type="SUPFAM" id="SSF50978">
    <property type="entry name" value="WD40 repeat-like"/>
    <property type="match status" value="1"/>
</dbReference>
<evidence type="ECO:0000256" key="2">
    <source>
        <dbReference type="ARBA" id="ARBA00022737"/>
    </source>
</evidence>
<dbReference type="EMBL" id="BAABDQ010000049">
    <property type="protein sequence ID" value="GAA3612824.1"/>
    <property type="molecule type" value="Genomic_DNA"/>
</dbReference>
<dbReference type="Proteomes" id="UP001500630">
    <property type="component" value="Unassembled WGS sequence"/>
</dbReference>
<dbReference type="InterPro" id="IPR011044">
    <property type="entry name" value="Quino_amine_DH_bsu"/>
</dbReference>
<dbReference type="InterPro" id="IPR015943">
    <property type="entry name" value="WD40/YVTN_repeat-like_dom_sf"/>
</dbReference>
<feature type="repeat" description="WD" evidence="3">
    <location>
        <begin position="662"/>
        <end position="703"/>
    </location>
</feature>
<keyword evidence="1 3" id="KW-0853">WD repeat</keyword>
<dbReference type="PROSITE" id="PS50082">
    <property type="entry name" value="WD_REPEATS_2"/>
    <property type="match status" value="6"/>
</dbReference>
<evidence type="ECO:0008006" key="7">
    <source>
        <dbReference type="Google" id="ProtNLM"/>
    </source>
</evidence>
<organism evidence="5 6">
    <name type="scientific">Nonomuraea rosea</name>
    <dbReference type="NCBI Taxonomy" id="638574"/>
    <lineage>
        <taxon>Bacteria</taxon>
        <taxon>Bacillati</taxon>
        <taxon>Actinomycetota</taxon>
        <taxon>Actinomycetes</taxon>
        <taxon>Streptosporangiales</taxon>
        <taxon>Streptosporangiaceae</taxon>
        <taxon>Nonomuraea</taxon>
    </lineage>
</organism>
<keyword evidence="6" id="KW-1185">Reference proteome</keyword>
<feature type="compositionally biased region" description="Low complexity" evidence="4">
    <location>
        <begin position="344"/>
        <end position="358"/>
    </location>
</feature>
<dbReference type="PROSITE" id="PS00678">
    <property type="entry name" value="WD_REPEATS_1"/>
    <property type="match status" value="2"/>
</dbReference>
<dbReference type="InterPro" id="IPR036322">
    <property type="entry name" value="WD40_repeat_dom_sf"/>
</dbReference>
<dbReference type="RefSeq" id="WP_345576342.1">
    <property type="nucleotide sequence ID" value="NZ_BAABDQ010000049.1"/>
</dbReference>